<proteinExistence type="predicted"/>
<reference evidence="2 3" key="1">
    <citation type="submission" date="2019-02" db="EMBL/GenBank/DDBJ databases">
        <title>Deep-cultivation of Planctomycetes and their phenomic and genomic characterization uncovers novel biology.</title>
        <authorList>
            <person name="Wiegand S."/>
            <person name="Jogler M."/>
            <person name="Boedeker C."/>
            <person name="Pinto D."/>
            <person name="Vollmers J."/>
            <person name="Rivas-Marin E."/>
            <person name="Kohn T."/>
            <person name="Peeters S.H."/>
            <person name="Heuer A."/>
            <person name="Rast P."/>
            <person name="Oberbeckmann S."/>
            <person name="Bunk B."/>
            <person name="Jeske O."/>
            <person name="Meyerdierks A."/>
            <person name="Storesund J.E."/>
            <person name="Kallscheuer N."/>
            <person name="Luecker S."/>
            <person name="Lage O.M."/>
            <person name="Pohl T."/>
            <person name="Merkel B.J."/>
            <person name="Hornburger P."/>
            <person name="Mueller R.-W."/>
            <person name="Bruemmer F."/>
            <person name="Labrenz M."/>
            <person name="Spormann A.M."/>
            <person name="Op den Camp H."/>
            <person name="Overmann J."/>
            <person name="Amann R."/>
            <person name="Jetten M.S.M."/>
            <person name="Mascher T."/>
            <person name="Medema M.H."/>
            <person name="Devos D.P."/>
            <person name="Kaster A.-K."/>
            <person name="Ovreas L."/>
            <person name="Rohde M."/>
            <person name="Galperin M.Y."/>
            <person name="Jogler C."/>
        </authorList>
    </citation>
    <scope>NUCLEOTIDE SEQUENCE [LARGE SCALE GENOMIC DNA]</scope>
    <source>
        <strain evidence="2 3">Q31a</strain>
    </source>
</reference>
<dbReference type="PANTHER" id="PTHR30272">
    <property type="entry name" value="3-HYDROXYACYL-[ACYL-CARRIER-PROTEIN] DEHYDRATASE"/>
    <property type="match status" value="1"/>
</dbReference>
<dbReference type="CDD" id="cd01288">
    <property type="entry name" value="FabZ"/>
    <property type="match status" value="1"/>
</dbReference>
<dbReference type="Proteomes" id="UP000318017">
    <property type="component" value="Chromosome"/>
</dbReference>
<evidence type="ECO:0000313" key="2">
    <source>
        <dbReference type="EMBL" id="QDV24155.1"/>
    </source>
</evidence>
<accession>A0A518G6E7</accession>
<dbReference type="SUPFAM" id="SSF54637">
    <property type="entry name" value="Thioesterase/thiol ester dehydrase-isomerase"/>
    <property type="match status" value="1"/>
</dbReference>
<dbReference type="GO" id="GO:0019171">
    <property type="term" value="F:(3R)-hydroxyacyl-[acyl-carrier-protein] dehydratase activity"/>
    <property type="evidence" value="ECO:0007669"/>
    <property type="project" value="UniProtKB-EC"/>
</dbReference>
<dbReference type="EMBL" id="CP036298">
    <property type="protein sequence ID" value="QDV24155.1"/>
    <property type="molecule type" value="Genomic_DNA"/>
</dbReference>
<protein>
    <submittedName>
        <fullName evidence="2">3-hydroxyacyl-[acyl-carrier-protein] dehydratase FabZ</fullName>
        <ecNumber evidence="2">4.2.1.59</ecNumber>
    </submittedName>
</protein>
<organism evidence="2 3">
    <name type="scientific">Aureliella helgolandensis</name>
    <dbReference type="NCBI Taxonomy" id="2527968"/>
    <lineage>
        <taxon>Bacteria</taxon>
        <taxon>Pseudomonadati</taxon>
        <taxon>Planctomycetota</taxon>
        <taxon>Planctomycetia</taxon>
        <taxon>Pirellulales</taxon>
        <taxon>Pirellulaceae</taxon>
        <taxon>Aureliella</taxon>
    </lineage>
</organism>
<dbReference type="RefSeq" id="WP_145077614.1">
    <property type="nucleotide sequence ID" value="NZ_CP036298.1"/>
</dbReference>
<dbReference type="EC" id="4.2.1.59" evidence="2"/>
<dbReference type="Pfam" id="PF07977">
    <property type="entry name" value="FabA"/>
    <property type="match status" value="1"/>
</dbReference>
<evidence type="ECO:0000256" key="1">
    <source>
        <dbReference type="ARBA" id="ARBA00023239"/>
    </source>
</evidence>
<dbReference type="OrthoDB" id="9787658at2"/>
<gene>
    <name evidence="2" type="primary">fabZ_3</name>
    <name evidence="2" type="ORF">Q31a_24680</name>
</gene>
<evidence type="ECO:0000313" key="3">
    <source>
        <dbReference type="Proteomes" id="UP000318017"/>
    </source>
</evidence>
<dbReference type="AlphaFoldDB" id="A0A518G6E7"/>
<dbReference type="Gene3D" id="3.10.129.10">
    <property type="entry name" value="Hotdog Thioesterase"/>
    <property type="match status" value="1"/>
</dbReference>
<dbReference type="KEGG" id="ahel:Q31a_24680"/>
<name>A0A518G6E7_9BACT</name>
<sequence>MRFCQIDQITLLEPGKRIQATRYLSGKEDYLRDHFPRFAVMPGVMMLESLFQASALLVRATDEYRHGVVLMRAAKNVKFADFVQPGQTLTITSEIFKQNGDSYILKALGTKGDSVAVNARLVVECIPDSDTSPVDQYSSRYMKQLTEQLQQAAMA</sequence>
<dbReference type="PANTHER" id="PTHR30272:SF1">
    <property type="entry name" value="3-HYDROXYACYL-[ACYL-CARRIER-PROTEIN] DEHYDRATASE"/>
    <property type="match status" value="1"/>
</dbReference>
<dbReference type="InterPro" id="IPR029069">
    <property type="entry name" value="HotDog_dom_sf"/>
</dbReference>
<keyword evidence="3" id="KW-1185">Reference proteome</keyword>
<keyword evidence="1 2" id="KW-0456">Lyase</keyword>
<dbReference type="InterPro" id="IPR013114">
    <property type="entry name" value="FabA_FabZ"/>
</dbReference>